<feature type="domain" description="Glycosyl transferase family 28 C-terminal" evidence="1">
    <location>
        <begin position="6"/>
        <end position="128"/>
    </location>
</feature>
<dbReference type="InterPro" id="IPR007235">
    <property type="entry name" value="Glyco_trans_28_C"/>
</dbReference>
<name>A0A645JKN2_9ZZZZ</name>
<dbReference type="PANTHER" id="PTHR43025:SF3">
    <property type="entry name" value="MONOGALACTOSYLDIACYLGLYCEROL SYNTHASE 1, CHLOROPLASTIC"/>
    <property type="match status" value="1"/>
</dbReference>
<accession>A0A645JKN2</accession>
<gene>
    <name evidence="2" type="primary">ugtP_32</name>
    <name evidence="2" type="ORF">SDC9_211755</name>
</gene>
<dbReference type="GO" id="GO:0016758">
    <property type="term" value="F:hexosyltransferase activity"/>
    <property type="evidence" value="ECO:0007669"/>
    <property type="project" value="InterPro"/>
</dbReference>
<comment type="caution">
    <text evidence="2">The sequence shown here is derived from an EMBL/GenBank/DDBJ whole genome shotgun (WGS) entry which is preliminary data.</text>
</comment>
<sequence length="137" mass="15191">MVVIAGRDKERQKNLKLKFDSLGFEGRVVGFVNNIDEYMKVADLLISKAGGLTTTEAITLGLPMLIVRPTPGQEDGNTDYLIKAKAGIYVKDVKEIGKVVKKILRDSNKLKEMKKNSKKIAKPEASETIIKEMLSLL</sequence>
<dbReference type="InterPro" id="IPR050519">
    <property type="entry name" value="Glycosyltransf_28_UgtP"/>
</dbReference>
<dbReference type="PANTHER" id="PTHR43025">
    <property type="entry name" value="MONOGALACTOSYLDIACYLGLYCEROL SYNTHASE"/>
    <property type="match status" value="1"/>
</dbReference>
<dbReference type="EC" id="2.4.1.315" evidence="2"/>
<dbReference type="AlphaFoldDB" id="A0A645JKN2"/>
<reference evidence="2" key="1">
    <citation type="submission" date="2019-08" db="EMBL/GenBank/DDBJ databases">
        <authorList>
            <person name="Kucharzyk K."/>
            <person name="Murdoch R.W."/>
            <person name="Higgins S."/>
            <person name="Loffler F."/>
        </authorList>
    </citation>
    <scope>NUCLEOTIDE SEQUENCE</scope>
</reference>
<keyword evidence="2" id="KW-0808">Transferase</keyword>
<dbReference type="EMBL" id="VSSQ01144262">
    <property type="protein sequence ID" value="MPN63986.1"/>
    <property type="molecule type" value="Genomic_DNA"/>
</dbReference>
<protein>
    <submittedName>
        <fullName evidence="2">Processive diacylglycerol beta-glucosyltransferase</fullName>
        <ecNumber evidence="2">2.4.1.315</ecNumber>
    </submittedName>
</protein>
<keyword evidence="2" id="KW-0328">Glycosyltransferase</keyword>
<dbReference type="Gene3D" id="3.40.50.2000">
    <property type="entry name" value="Glycogen Phosphorylase B"/>
    <property type="match status" value="1"/>
</dbReference>
<evidence type="ECO:0000313" key="2">
    <source>
        <dbReference type="EMBL" id="MPN63986.1"/>
    </source>
</evidence>
<proteinExistence type="predicted"/>
<dbReference type="Pfam" id="PF04101">
    <property type="entry name" value="Glyco_tran_28_C"/>
    <property type="match status" value="1"/>
</dbReference>
<organism evidence="2">
    <name type="scientific">bioreactor metagenome</name>
    <dbReference type="NCBI Taxonomy" id="1076179"/>
    <lineage>
        <taxon>unclassified sequences</taxon>
        <taxon>metagenomes</taxon>
        <taxon>ecological metagenomes</taxon>
    </lineage>
</organism>
<dbReference type="SUPFAM" id="SSF53756">
    <property type="entry name" value="UDP-Glycosyltransferase/glycogen phosphorylase"/>
    <property type="match status" value="1"/>
</dbReference>
<evidence type="ECO:0000259" key="1">
    <source>
        <dbReference type="Pfam" id="PF04101"/>
    </source>
</evidence>